<feature type="domain" description="DUF6924" evidence="1">
    <location>
        <begin position="19"/>
        <end position="163"/>
    </location>
</feature>
<dbReference type="Pfam" id="PF21962">
    <property type="entry name" value="DUF6924"/>
    <property type="match status" value="1"/>
</dbReference>
<proteinExistence type="predicted"/>
<protein>
    <recommendedName>
        <fullName evidence="1">DUF6924 domain-containing protein</fullName>
    </recommendedName>
</protein>
<name>A0AAU8DMU7_9ACTN</name>
<organism evidence="2">
    <name type="scientific">Nakamurella sp. A5-74</name>
    <dbReference type="NCBI Taxonomy" id="3158264"/>
    <lineage>
        <taxon>Bacteria</taxon>
        <taxon>Bacillati</taxon>
        <taxon>Actinomycetota</taxon>
        <taxon>Actinomycetes</taxon>
        <taxon>Nakamurellales</taxon>
        <taxon>Nakamurellaceae</taxon>
        <taxon>Nakamurella</taxon>
    </lineage>
</organism>
<gene>
    <name evidence="2" type="ORF">ABLG96_18125</name>
</gene>
<dbReference type="RefSeq" id="WP_353648716.1">
    <property type="nucleotide sequence ID" value="NZ_CP159218.1"/>
</dbReference>
<evidence type="ECO:0000313" key="2">
    <source>
        <dbReference type="EMBL" id="XCG63101.1"/>
    </source>
</evidence>
<evidence type="ECO:0000259" key="1">
    <source>
        <dbReference type="Pfam" id="PF21962"/>
    </source>
</evidence>
<accession>A0AAU8DMU7</accession>
<dbReference type="EMBL" id="CP159218">
    <property type="protein sequence ID" value="XCG63101.1"/>
    <property type="molecule type" value="Genomic_DNA"/>
</dbReference>
<reference evidence="2" key="1">
    <citation type="submission" date="2024-05" db="EMBL/GenBank/DDBJ databases">
        <authorList>
            <person name="Cai S.Y."/>
            <person name="Jin L.M."/>
            <person name="Li H.R."/>
        </authorList>
    </citation>
    <scope>NUCLEOTIDE SEQUENCE</scope>
    <source>
        <strain evidence="2">A5-74</strain>
    </source>
</reference>
<sequence>MDLHVVTDLEDEPGGLESSLVVRTDFSDQAAWLRTQTALMQPGRLGEDAQDDGDEDFGPALTFVDHPRFDGFTAQQFVAEVARMRLSRNHLFFADRRAQIDDDHPVVALDLEKDAPGGEENAPGRSFRVRAYEVGSVGANLSLINMDFREFADATPDGVFRGFQE</sequence>
<dbReference type="InterPro" id="IPR053832">
    <property type="entry name" value="DUF6924"/>
</dbReference>
<dbReference type="AlphaFoldDB" id="A0AAU8DMU7"/>